<evidence type="ECO:0000313" key="1">
    <source>
        <dbReference type="EMBL" id="CAG8671220.1"/>
    </source>
</evidence>
<feature type="non-terminal residue" evidence="1">
    <location>
        <position position="1"/>
    </location>
</feature>
<name>A0A9N9ECP2_9GLOM</name>
<keyword evidence="2" id="KW-1185">Reference proteome</keyword>
<dbReference type="OrthoDB" id="2146436at2759"/>
<gene>
    <name evidence="1" type="ORF">AGERDE_LOCUS12264</name>
</gene>
<protein>
    <submittedName>
        <fullName evidence="1">8697_t:CDS:1</fullName>
    </submittedName>
</protein>
<dbReference type="Proteomes" id="UP000789831">
    <property type="component" value="Unassembled WGS sequence"/>
</dbReference>
<reference evidence="1" key="1">
    <citation type="submission" date="2021-06" db="EMBL/GenBank/DDBJ databases">
        <authorList>
            <person name="Kallberg Y."/>
            <person name="Tangrot J."/>
            <person name="Rosling A."/>
        </authorList>
    </citation>
    <scope>NUCLEOTIDE SEQUENCE</scope>
    <source>
        <strain evidence="1">MT106</strain>
    </source>
</reference>
<dbReference type="EMBL" id="CAJVPL010007761">
    <property type="protein sequence ID" value="CAG8671220.1"/>
    <property type="molecule type" value="Genomic_DNA"/>
</dbReference>
<dbReference type="AlphaFoldDB" id="A0A9N9ECP2"/>
<proteinExistence type="predicted"/>
<organism evidence="1 2">
    <name type="scientific">Ambispora gerdemannii</name>
    <dbReference type="NCBI Taxonomy" id="144530"/>
    <lineage>
        <taxon>Eukaryota</taxon>
        <taxon>Fungi</taxon>
        <taxon>Fungi incertae sedis</taxon>
        <taxon>Mucoromycota</taxon>
        <taxon>Glomeromycotina</taxon>
        <taxon>Glomeromycetes</taxon>
        <taxon>Archaeosporales</taxon>
        <taxon>Ambisporaceae</taxon>
        <taxon>Ambispora</taxon>
    </lineage>
</organism>
<accession>A0A9N9ECP2</accession>
<evidence type="ECO:0000313" key="2">
    <source>
        <dbReference type="Proteomes" id="UP000789831"/>
    </source>
</evidence>
<sequence length="111" mass="12151">MSSVSAHFKFLKPPPRGAVNLTIEPCAGVNEVNTTSKSDFPIRDSRCNCFYNNSIEGGQATVSFGDGNGKLNYFFAKTSNDTFMPVSDSPVIVEMKDDEKVRFNATTTLDL</sequence>
<comment type="caution">
    <text evidence="1">The sequence shown here is derived from an EMBL/GenBank/DDBJ whole genome shotgun (WGS) entry which is preliminary data.</text>
</comment>